<organism evidence="6 7">
    <name type="scientific">Cannabis sativa</name>
    <name type="common">Hemp</name>
    <name type="synonym">Marijuana</name>
    <dbReference type="NCBI Taxonomy" id="3483"/>
    <lineage>
        <taxon>Eukaryota</taxon>
        <taxon>Viridiplantae</taxon>
        <taxon>Streptophyta</taxon>
        <taxon>Embryophyta</taxon>
        <taxon>Tracheophyta</taxon>
        <taxon>Spermatophyta</taxon>
        <taxon>Magnoliopsida</taxon>
        <taxon>eudicotyledons</taxon>
        <taxon>Gunneridae</taxon>
        <taxon>Pentapetalae</taxon>
        <taxon>rosids</taxon>
        <taxon>fabids</taxon>
        <taxon>Rosales</taxon>
        <taxon>Cannabaceae</taxon>
        <taxon>Cannabis</taxon>
    </lineage>
</organism>
<dbReference type="Pfam" id="PF26180">
    <property type="entry name" value="PAP-OAS1"/>
    <property type="match status" value="1"/>
</dbReference>
<comment type="similarity">
    <text evidence="1">Belongs to the eukaryotic ribosomal protein eS26 family.</text>
</comment>
<keyword evidence="2" id="KW-0689">Ribosomal protein</keyword>
<dbReference type="PANTHER" id="PTHR45979:SF31">
    <property type="entry name" value="POLYMERASE NUCLEOTIDYL TRANSFERASE DOMAIN-CONTAINING PROTEIN"/>
    <property type="match status" value="1"/>
</dbReference>
<protein>
    <recommendedName>
        <fullName evidence="8">40S ribosomal protein S26</fullName>
    </recommendedName>
</protein>
<dbReference type="Proteomes" id="UP000525078">
    <property type="component" value="Unassembled WGS sequence"/>
</dbReference>
<dbReference type="Gene3D" id="3.30.460.10">
    <property type="entry name" value="Beta Polymerase, domain 2"/>
    <property type="match status" value="1"/>
</dbReference>
<feature type="domain" description="PAP/OAS1 substrate-binding-related" evidence="5">
    <location>
        <begin position="345"/>
        <end position="515"/>
    </location>
</feature>
<evidence type="ECO:0000313" key="6">
    <source>
        <dbReference type="EMBL" id="KAF4387428.1"/>
    </source>
</evidence>
<sequence length="551" mass="63108">MTFKRRNGGRNKHGRGHVKFIRCSNCGKCCPKDKAIKRFLVRNIVEQAAVRDVQEACVYDGYTLPKLYAKMQYCVSCAIHSHVVRVRSRENRRVREPPQRFRRRHALMKLRTLLGPVVHQARLDNAQQEEPLPLLAVEQSNMHCSFSLSIFKFEALVLTRLKKMADVKFLKSAPTHNGVCYGHNRLCPLPSSLSPLPPASNQGPTLISSDSWDRAEMTTRVILSMIEPTKSSNLMRMNIFKYVERLLGNFQVYLYGSVPLNTYLPDGDIDLTVLCPTIPNDQLALEVCKILKDEERNEAAQFKVKDTHFIDAAEVKLVKCVIQDIVVDISFNQLGGLTTYRFLEQSRILGSQHGLLSTYALETLVIHIFNLFPTSLKDPLSVLYRFLDYFSKFDWENHCLSLKGPICKHTHTLVEFPVNDNSALLLSKEFLINCRKLYKIPFDGLETDLVFFRMKHLDIIDPLKENNNLGRSVSRGNLYRICSALKFGARKLSWILSLSGDRMTEELQNYFCNTLNRLEGKYLPSTSYRSSVKGQTYHLKDEDDFPPLSCA</sequence>
<dbReference type="SUPFAM" id="SSF81631">
    <property type="entry name" value="PAP/OAS1 substrate-binding domain"/>
    <property type="match status" value="1"/>
</dbReference>
<dbReference type="InterPro" id="IPR038551">
    <property type="entry name" value="Ribosomal_eS26_sf"/>
</dbReference>
<dbReference type="Pfam" id="PF22600">
    <property type="entry name" value="MTPAP-like_central"/>
    <property type="match status" value="1"/>
</dbReference>
<dbReference type="Pfam" id="PF01283">
    <property type="entry name" value="Ribosomal_S26e"/>
    <property type="match status" value="1"/>
</dbReference>
<dbReference type="PROSITE" id="PS00733">
    <property type="entry name" value="RIBOSOMAL_S26E"/>
    <property type="match status" value="1"/>
</dbReference>
<dbReference type="FunFam" id="3.30.1740.20:FF:000002">
    <property type="entry name" value="40S ribosomal protein S26"/>
    <property type="match status" value="1"/>
</dbReference>
<dbReference type="InterPro" id="IPR058921">
    <property type="entry name" value="PAP/OAS1-rel"/>
</dbReference>
<dbReference type="CDD" id="cd05402">
    <property type="entry name" value="NT_PAP_TUTase"/>
    <property type="match status" value="1"/>
</dbReference>
<evidence type="ECO:0008006" key="8">
    <source>
        <dbReference type="Google" id="ProtNLM"/>
    </source>
</evidence>
<dbReference type="SUPFAM" id="SSF81301">
    <property type="entry name" value="Nucleotidyltransferase"/>
    <property type="match status" value="1"/>
</dbReference>
<dbReference type="InterPro" id="IPR000892">
    <property type="entry name" value="Ribosomal_eS26"/>
</dbReference>
<evidence type="ECO:0000256" key="2">
    <source>
        <dbReference type="ARBA" id="ARBA00022980"/>
    </source>
</evidence>
<gene>
    <name evidence="6" type="ORF">F8388_011576</name>
</gene>
<evidence type="ECO:0000256" key="3">
    <source>
        <dbReference type="ARBA" id="ARBA00023274"/>
    </source>
</evidence>
<dbReference type="InterPro" id="IPR058920">
    <property type="entry name" value="PAP-OAS1-bd-rel"/>
</dbReference>
<evidence type="ECO:0000259" key="4">
    <source>
        <dbReference type="Pfam" id="PF22600"/>
    </source>
</evidence>
<dbReference type="Gene3D" id="1.10.1410.10">
    <property type="match status" value="1"/>
</dbReference>
<evidence type="ECO:0000313" key="7">
    <source>
        <dbReference type="Proteomes" id="UP000525078"/>
    </source>
</evidence>
<dbReference type="InterPro" id="IPR043519">
    <property type="entry name" value="NT_sf"/>
</dbReference>
<name>A0A7J6GXL8_CANSA</name>
<dbReference type="GO" id="GO:0003735">
    <property type="term" value="F:structural constituent of ribosome"/>
    <property type="evidence" value="ECO:0007669"/>
    <property type="project" value="InterPro"/>
</dbReference>
<keyword evidence="3" id="KW-0687">Ribonucleoprotein</keyword>
<accession>A0A7J6GXL8</accession>
<comment type="caution">
    <text evidence="6">The sequence shown here is derived from an EMBL/GenBank/DDBJ whole genome shotgun (WGS) entry which is preliminary data.</text>
</comment>
<dbReference type="GO" id="GO:0003729">
    <property type="term" value="F:mRNA binding"/>
    <property type="evidence" value="ECO:0007669"/>
    <property type="project" value="UniProtKB-ARBA"/>
</dbReference>
<proteinExistence type="inferred from homology"/>
<dbReference type="Gene3D" id="3.30.1740.20">
    <property type="entry name" value="Ribosomal protein S26e"/>
    <property type="match status" value="1"/>
</dbReference>
<evidence type="ECO:0000256" key="1">
    <source>
        <dbReference type="ARBA" id="ARBA00008596"/>
    </source>
</evidence>
<evidence type="ECO:0000259" key="5">
    <source>
        <dbReference type="Pfam" id="PF26180"/>
    </source>
</evidence>
<feature type="domain" description="Poly(A) RNA polymerase mitochondrial-like central palm" evidence="4">
    <location>
        <begin position="232"/>
        <end position="341"/>
    </location>
</feature>
<dbReference type="GO" id="GO:0006412">
    <property type="term" value="P:translation"/>
    <property type="evidence" value="ECO:0007669"/>
    <property type="project" value="InterPro"/>
</dbReference>
<dbReference type="InterPro" id="IPR054708">
    <property type="entry name" value="MTPAP-like_central"/>
</dbReference>
<dbReference type="EMBL" id="JAATIP010000038">
    <property type="protein sequence ID" value="KAF4387428.1"/>
    <property type="molecule type" value="Genomic_DNA"/>
</dbReference>
<dbReference type="GO" id="GO:1990904">
    <property type="term" value="C:ribonucleoprotein complex"/>
    <property type="evidence" value="ECO:0007669"/>
    <property type="project" value="UniProtKB-KW"/>
</dbReference>
<dbReference type="InterPro" id="IPR047864">
    <property type="entry name" value="Ribosomal_eS26_CS"/>
</dbReference>
<dbReference type="PANTHER" id="PTHR45979">
    <property type="entry name" value="PAP/OAS1 SUBSTRATE-BINDING DOMAIN SUPERFAMILY"/>
    <property type="match status" value="1"/>
</dbReference>
<dbReference type="GO" id="GO:0005840">
    <property type="term" value="C:ribosome"/>
    <property type="evidence" value="ECO:0007669"/>
    <property type="project" value="UniProtKB-KW"/>
</dbReference>
<dbReference type="AlphaFoldDB" id="A0A7J6GXL8"/>
<reference evidence="6 7" key="1">
    <citation type="journal article" date="2020" name="bioRxiv">
        <title>Sequence and annotation of 42 cannabis genomes reveals extensive copy number variation in cannabinoid synthesis and pathogen resistance genes.</title>
        <authorList>
            <person name="Mckernan K.J."/>
            <person name="Helbert Y."/>
            <person name="Kane L.T."/>
            <person name="Ebling H."/>
            <person name="Zhang L."/>
            <person name="Liu B."/>
            <person name="Eaton Z."/>
            <person name="Mclaughlin S."/>
            <person name="Kingan S."/>
            <person name="Baybayan P."/>
            <person name="Concepcion G."/>
            <person name="Jordan M."/>
            <person name="Riva A."/>
            <person name="Barbazuk W."/>
            <person name="Harkins T."/>
        </authorList>
    </citation>
    <scope>NUCLEOTIDE SEQUENCE [LARGE SCALE GENOMIC DNA]</scope>
    <source>
        <strain evidence="7">cv. Jamaican Lion 4</strain>
        <tissue evidence="6">Leaf</tissue>
    </source>
</reference>